<protein>
    <recommendedName>
        <fullName evidence="2">DNA polymerase III subunit delta'</fullName>
        <ecNumber evidence="1">2.7.7.7</ecNumber>
    </recommendedName>
</protein>
<dbReference type="GO" id="GO:0009360">
    <property type="term" value="C:DNA polymerase III complex"/>
    <property type="evidence" value="ECO:0007669"/>
    <property type="project" value="InterPro"/>
</dbReference>
<dbReference type="GO" id="GO:0008408">
    <property type="term" value="F:3'-5' exonuclease activity"/>
    <property type="evidence" value="ECO:0007669"/>
    <property type="project" value="InterPro"/>
</dbReference>
<evidence type="ECO:0000256" key="3">
    <source>
        <dbReference type="ARBA" id="ARBA00022679"/>
    </source>
</evidence>
<evidence type="ECO:0000256" key="5">
    <source>
        <dbReference type="ARBA" id="ARBA00022705"/>
    </source>
</evidence>
<comment type="catalytic activity">
    <reaction evidence="7">
        <text>DNA(n) + a 2'-deoxyribonucleoside 5'-triphosphate = DNA(n+1) + diphosphate</text>
        <dbReference type="Rhea" id="RHEA:22508"/>
        <dbReference type="Rhea" id="RHEA-COMP:17339"/>
        <dbReference type="Rhea" id="RHEA-COMP:17340"/>
        <dbReference type="ChEBI" id="CHEBI:33019"/>
        <dbReference type="ChEBI" id="CHEBI:61560"/>
        <dbReference type="ChEBI" id="CHEBI:173112"/>
        <dbReference type="EC" id="2.7.7.7"/>
    </reaction>
</comment>
<reference evidence="10 11" key="1">
    <citation type="submission" date="2016-10" db="EMBL/GenBank/DDBJ databases">
        <authorList>
            <person name="de Groot N.N."/>
        </authorList>
    </citation>
    <scope>NUCLEOTIDE SEQUENCE [LARGE SCALE GENOMIC DNA]</scope>
    <source>
        <strain evidence="10">1</strain>
    </source>
</reference>
<keyword evidence="5" id="KW-0235">DNA replication</keyword>
<dbReference type="STRING" id="51642.NSMM_470038"/>
<dbReference type="EMBL" id="FMWO01000055">
    <property type="protein sequence ID" value="SCZ85969.1"/>
    <property type="molecule type" value="Genomic_DNA"/>
</dbReference>
<dbReference type="PANTHER" id="PTHR11669">
    <property type="entry name" value="REPLICATION FACTOR C / DNA POLYMERASE III GAMMA-TAU SUBUNIT"/>
    <property type="match status" value="1"/>
</dbReference>
<sequence>MQTTIYPWQQMLWQKIRQGSARQHHALLLTGRAGIGKLAWARSLAKVTLCERVDADAVACGTCASCCWFEQNQHPNFRLLTPEALSGTTDHADKDKASSSSEGGDAKSKKKLGQQITITQIRELDNFVYLSAHQDRDRLILIHPAEAMNQAAANALLKKLEEPPPNVVFILVTHDVATLPATIRSRCQQIVMPLPDRQVAQDWLQQQGADHVEVRLAMSGFSPLLAMQFDESWLEQHQTFIRCLSVLDHLAVVGLAEKLQQLELLCIVDWLQKWCFDLMSCRMTGKVRYHLQEEAVIRKIAARINPSSLAFLWRGLTTSRQWARHPLNPRLFIEELLYRYLDSVA</sequence>
<accession>A0A1G5SHW3</accession>
<dbReference type="GO" id="GO:0003887">
    <property type="term" value="F:DNA-directed DNA polymerase activity"/>
    <property type="evidence" value="ECO:0007669"/>
    <property type="project" value="UniProtKB-KW"/>
</dbReference>
<dbReference type="SUPFAM" id="SSF52540">
    <property type="entry name" value="P-loop containing nucleoside triphosphate hydrolases"/>
    <property type="match status" value="1"/>
</dbReference>
<evidence type="ECO:0000313" key="11">
    <source>
        <dbReference type="Proteomes" id="UP000198729"/>
    </source>
</evidence>
<dbReference type="InterPro" id="IPR004622">
    <property type="entry name" value="DNA_pol_HolB"/>
</dbReference>
<organism evidence="10 11">
    <name type="scientific">Nitrosomonas mobilis</name>
    <dbReference type="NCBI Taxonomy" id="51642"/>
    <lineage>
        <taxon>Bacteria</taxon>
        <taxon>Pseudomonadati</taxon>
        <taxon>Pseudomonadota</taxon>
        <taxon>Betaproteobacteria</taxon>
        <taxon>Nitrosomonadales</taxon>
        <taxon>Nitrosomonadaceae</taxon>
        <taxon>Nitrosomonas</taxon>
    </lineage>
</organism>
<dbReference type="Pfam" id="PF13177">
    <property type="entry name" value="DNA_pol3_delta2"/>
    <property type="match status" value="1"/>
</dbReference>
<dbReference type="AlphaFoldDB" id="A0A1G5SHW3"/>
<dbReference type="RefSeq" id="WP_245654753.1">
    <property type="nucleotide sequence ID" value="NZ_FMWO01000055.1"/>
</dbReference>
<dbReference type="Proteomes" id="UP000198729">
    <property type="component" value="Unassembled WGS sequence"/>
</dbReference>
<feature type="domain" description="DNA polymerase III delta subunit C-terminal" evidence="9">
    <location>
        <begin position="233"/>
        <end position="339"/>
    </location>
</feature>
<dbReference type="InterPro" id="IPR027417">
    <property type="entry name" value="P-loop_NTPase"/>
</dbReference>
<dbReference type="InterPro" id="IPR050238">
    <property type="entry name" value="DNA_Rep/Repair_Clamp_Loader"/>
</dbReference>
<evidence type="ECO:0000259" key="9">
    <source>
        <dbReference type="Pfam" id="PF09115"/>
    </source>
</evidence>
<evidence type="ECO:0000256" key="1">
    <source>
        <dbReference type="ARBA" id="ARBA00012417"/>
    </source>
</evidence>
<evidence type="ECO:0000256" key="8">
    <source>
        <dbReference type="SAM" id="MobiDB-lite"/>
    </source>
</evidence>
<dbReference type="Pfam" id="PF09115">
    <property type="entry name" value="DNApol3-delta_C"/>
    <property type="match status" value="1"/>
</dbReference>
<dbReference type="GO" id="GO:0003677">
    <property type="term" value="F:DNA binding"/>
    <property type="evidence" value="ECO:0007669"/>
    <property type="project" value="InterPro"/>
</dbReference>
<dbReference type="EC" id="2.7.7.7" evidence="1"/>
<dbReference type="InterPro" id="IPR015199">
    <property type="entry name" value="DNA_pol_III_delta_C"/>
</dbReference>
<evidence type="ECO:0000313" key="10">
    <source>
        <dbReference type="EMBL" id="SCZ85969.1"/>
    </source>
</evidence>
<name>A0A1G5SHW3_9PROT</name>
<evidence type="ECO:0000256" key="6">
    <source>
        <dbReference type="ARBA" id="ARBA00022932"/>
    </source>
</evidence>
<dbReference type="GO" id="GO:0006261">
    <property type="term" value="P:DNA-templated DNA replication"/>
    <property type="evidence" value="ECO:0007669"/>
    <property type="project" value="TreeGrafter"/>
</dbReference>
<evidence type="ECO:0000256" key="4">
    <source>
        <dbReference type="ARBA" id="ARBA00022695"/>
    </source>
</evidence>
<dbReference type="PANTHER" id="PTHR11669:SF8">
    <property type="entry name" value="DNA POLYMERASE III SUBUNIT DELTA"/>
    <property type="match status" value="1"/>
</dbReference>
<gene>
    <name evidence="10" type="primary">holB</name>
    <name evidence="10" type="ORF">NSMM_470038</name>
</gene>
<dbReference type="NCBIfam" id="TIGR00678">
    <property type="entry name" value="holB"/>
    <property type="match status" value="1"/>
</dbReference>
<keyword evidence="11" id="KW-1185">Reference proteome</keyword>
<evidence type="ECO:0000256" key="7">
    <source>
        <dbReference type="ARBA" id="ARBA00049244"/>
    </source>
</evidence>
<dbReference type="Gene3D" id="3.40.50.300">
    <property type="entry name" value="P-loop containing nucleotide triphosphate hydrolases"/>
    <property type="match status" value="1"/>
</dbReference>
<keyword evidence="4 10" id="KW-0548">Nucleotidyltransferase</keyword>
<feature type="region of interest" description="Disordered" evidence="8">
    <location>
        <begin position="88"/>
        <end position="112"/>
    </location>
</feature>
<evidence type="ECO:0000256" key="2">
    <source>
        <dbReference type="ARBA" id="ARBA00014363"/>
    </source>
</evidence>
<proteinExistence type="predicted"/>
<keyword evidence="6" id="KW-0239">DNA-directed DNA polymerase</keyword>
<keyword evidence="3 10" id="KW-0808">Transferase</keyword>